<evidence type="ECO:0000256" key="2">
    <source>
        <dbReference type="ARBA" id="ARBA00022730"/>
    </source>
</evidence>
<name>A0A7L7KS42_9MOLU</name>
<dbReference type="GO" id="GO:0043023">
    <property type="term" value="F:ribosomal large subunit binding"/>
    <property type="evidence" value="ECO:0007669"/>
    <property type="project" value="UniProtKB-UniRule"/>
</dbReference>
<keyword evidence="2 5" id="KW-0699">rRNA-binding</keyword>
<dbReference type="PANTHER" id="PTHR15239:SF6">
    <property type="entry name" value="RIBOSOME QUALITY CONTROL COMPLEX SUBUNIT NEMF"/>
    <property type="match status" value="1"/>
</dbReference>
<reference evidence="7 8" key="1">
    <citation type="submission" date="2020-02" db="EMBL/GenBank/DDBJ databases">
        <authorList>
            <person name="Zheng R.K."/>
            <person name="Sun C.M."/>
        </authorList>
    </citation>
    <scope>NUCLEOTIDE SEQUENCE [LARGE SCALE GENOMIC DNA]</scope>
    <source>
        <strain evidence="8">zrk13</strain>
    </source>
</reference>
<dbReference type="InterPro" id="IPR051608">
    <property type="entry name" value="RQC_Subunit_NEMF"/>
</dbReference>
<dbReference type="HAMAP" id="MF_00844_B">
    <property type="entry name" value="RqcH_B"/>
    <property type="match status" value="1"/>
</dbReference>
<evidence type="ECO:0000256" key="5">
    <source>
        <dbReference type="HAMAP-Rule" id="MF_00844"/>
    </source>
</evidence>
<keyword evidence="8" id="KW-1185">Reference proteome</keyword>
<evidence type="ECO:0000259" key="6">
    <source>
        <dbReference type="Pfam" id="PF05670"/>
    </source>
</evidence>
<dbReference type="GO" id="GO:0000049">
    <property type="term" value="F:tRNA binding"/>
    <property type="evidence" value="ECO:0007669"/>
    <property type="project" value="UniProtKB-UniRule"/>
</dbReference>
<dbReference type="AlphaFoldDB" id="A0A7L7KS42"/>
<dbReference type="EMBL" id="CP048914">
    <property type="protein sequence ID" value="QMS85553.1"/>
    <property type="molecule type" value="Genomic_DNA"/>
</dbReference>
<dbReference type="PANTHER" id="PTHR15239">
    <property type="entry name" value="NUCLEAR EXPORT MEDIATOR FACTOR NEMF"/>
    <property type="match status" value="1"/>
</dbReference>
<evidence type="ECO:0000313" key="7">
    <source>
        <dbReference type="EMBL" id="QMS85553.1"/>
    </source>
</evidence>
<comment type="subunit">
    <text evidence="5">Associates with stalled 50S ribosomal subunits. Binds to RqcP.</text>
</comment>
<dbReference type="Proteomes" id="UP000514720">
    <property type="component" value="Chromosome"/>
</dbReference>
<gene>
    <name evidence="5" type="primary">rqcH</name>
    <name evidence="7" type="ORF">G4Z02_07295</name>
</gene>
<protein>
    <recommendedName>
        <fullName evidence="5">Rqc2 homolog RqcH</fullName>
        <shortName evidence="5">RqcH</shortName>
    </recommendedName>
</protein>
<organism evidence="7 8">
    <name type="scientific">Candidatus Xianfuyuplasma coldseepsis</name>
    <dbReference type="NCBI Taxonomy" id="2782163"/>
    <lineage>
        <taxon>Bacteria</taxon>
        <taxon>Bacillati</taxon>
        <taxon>Mycoplasmatota</taxon>
        <taxon>Mollicutes</taxon>
        <taxon>Candidatus Izemoplasmatales</taxon>
        <taxon>Candidatus Izemoplasmataceae</taxon>
        <taxon>Candidatus Xianfuyuplasma</taxon>
    </lineage>
</organism>
<dbReference type="GO" id="GO:0019843">
    <property type="term" value="F:rRNA binding"/>
    <property type="evidence" value="ECO:0007669"/>
    <property type="project" value="UniProtKB-UniRule"/>
</dbReference>
<dbReference type="Pfam" id="PF05833">
    <property type="entry name" value="NFACT_N"/>
    <property type="match status" value="1"/>
</dbReference>
<keyword evidence="3 5" id="KW-0694">RNA-binding</keyword>
<comment type="similarity">
    <text evidence="5">Belongs to the NEMF family.</text>
</comment>
<feature type="domain" description="NFACT RNA-binding" evidence="6">
    <location>
        <begin position="436"/>
        <end position="525"/>
    </location>
</feature>
<accession>A0A7L7KS42</accession>
<dbReference type="RefSeq" id="WP_258877354.1">
    <property type="nucleotide sequence ID" value="NZ_CP048914.1"/>
</dbReference>
<keyword evidence="1 5" id="KW-0820">tRNA-binding</keyword>
<dbReference type="GO" id="GO:0072344">
    <property type="term" value="P:rescue of stalled ribosome"/>
    <property type="evidence" value="ECO:0007669"/>
    <property type="project" value="UniProtKB-UniRule"/>
</dbReference>
<dbReference type="Gene3D" id="3.40.970.40">
    <property type="entry name" value="fibrinogen binding protein from staphylococcus aureus domain like"/>
    <property type="match status" value="1"/>
</dbReference>
<sequence length="554" mass="64849">MSFDGNIIRHLVDEWKQVLLEGRVQKIYQISRFDLLFIIHQNRKKHQFLISSSPRYARSYISTRNYDKPESPPTFCMFLRKQLIGGIIRDIQQFEHDRVIVFSIEKRNELGDLTTKQMILEMMGRYSNIIVTNEDGKILEAIKHSLPFDTENRTIFPGAIYETPSSTKINPYDSEKLHKFLSNPENINYRTLLQNIMGFSPLAIHEVLYRFETEQQSLHDIFQTILTTSNPTMITAKKDQFYHIDLHHVKGIRTHYNSVNELLDDFYVDRDKVDMVKQYAKELTTFVKNSIHRLQHKIDKLAIDLEQTKTMDEYRIKGELIQANLHHLQKGEDHIECLNYYTNEIVVIPLDPTKTPVQNSAQYFKKYKKMKTSIPYIKRQIASAHKELEYFMELESQFDYASLRDIAEIKDELIDKKYLRGHRSKQKRNKPNFDTYIDASGIEIIVGKNNLQNALITHKLAKHNDVWFHVQNAPGSHVIVRQSLPLEEGTIRTAANLAAYYSKMRQSSSVAVDYTEVRNIKKIPGKTANFVTYKNQKTIYIDPDEQLILALKKA</sequence>
<evidence type="ECO:0000313" key="8">
    <source>
        <dbReference type="Proteomes" id="UP000514720"/>
    </source>
</evidence>
<comment type="function">
    <text evidence="5">Key component of the ribosome quality control system (RQC), a ribosome-associated complex that mediates the extraction of incompletely synthesized nascent chains from stalled ribosomes and their subsequent degradation. RqcH recruits Ala-charged tRNA, and with RqcP directs the elongation of stalled nascent chains on 50S ribosomal subunits, leading to non-templated C-terminal alanine extensions (Ala tail). The Ala tail promotes nascent chain degradation. May add between 1 and at least 8 Ala residues. Binds to stalled 50S ribosomal subunits.</text>
</comment>
<dbReference type="InterPro" id="IPR008532">
    <property type="entry name" value="NFACT_RNA-bd"/>
</dbReference>
<evidence type="ECO:0000256" key="4">
    <source>
        <dbReference type="ARBA" id="ARBA00022917"/>
    </source>
</evidence>
<dbReference type="Gene3D" id="2.30.310.10">
    <property type="entry name" value="ibrinogen binding protein from staphylococcus aureus domain"/>
    <property type="match status" value="1"/>
</dbReference>
<evidence type="ECO:0000256" key="3">
    <source>
        <dbReference type="ARBA" id="ARBA00022884"/>
    </source>
</evidence>
<keyword evidence="4 5" id="KW-0648">Protein biosynthesis</keyword>
<dbReference type="Pfam" id="PF05670">
    <property type="entry name" value="NFACT-R_1"/>
    <property type="match status" value="1"/>
</dbReference>
<evidence type="ECO:0000256" key="1">
    <source>
        <dbReference type="ARBA" id="ARBA00022555"/>
    </source>
</evidence>
<dbReference type="Gene3D" id="1.10.8.50">
    <property type="match status" value="1"/>
</dbReference>
<proteinExistence type="inferred from homology"/>
<dbReference type="GO" id="GO:1990112">
    <property type="term" value="C:RQC complex"/>
    <property type="evidence" value="ECO:0007669"/>
    <property type="project" value="TreeGrafter"/>
</dbReference>
<dbReference type="KEGG" id="xcl:G4Z02_07295"/>
<dbReference type="InterPro" id="IPR043682">
    <property type="entry name" value="RqcH_bacterial"/>
</dbReference>